<dbReference type="Gene3D" id="1.10.150.130">
    <property type="match status" value="1"/>
</dbReference>
<comment type="subcellular location">
    <subcellularLocation>
        <location evidence="1">Cytoplasm</location>
    </subcellularLocation>
</comment>
<evidence type="ECO:0000313" key="13">
    <source>
        <dbReference type="Proteomes" id="UP000218399"/>
    </source>
</evidence>
<evidence type="ECO:0000256" key="8">
    <source>
        <dbReference type="ARBA" id="ARBA00023306"/>
    </source>
</evidence>
<evidence type="ECO:0000256" key="2">
    <source>
        <dbReference type="ARBA" id="ARBA00022490"/>
    </source>
</evidence>
<keyword evidence="8" id="KW-0131">Cell cycle</keyword>
<dbReference type="GO" id="GO:0051301">
    <property type="term" value="P:cell division"/>
    <property type="evidence" value="ECO:0007669"/>
    <property type="project" value="UniProtKB-KW"/>
</dbReference>
<dbReference type="InterPro" id="IPR013762">
    <property type="entry name" value="Integrase-like_cat_sf"/>
</dbReference>
<keyword evidence="4" id="KW-0159">Chromosome partition</keyword>
<dbReference type="NCBIfam" id="NF040815">
    <property type="entry name" value="recomb_XerA_Arch"/>
    <property type="match status" value="1"/>
</dbReference>
<dbReference type="InterPro" id="IPR044068">
    <property type="entry name" value="CB"/>
</dbReference>
<dbReference type="OrthoDB" id="3183879at2"/>
<dbReference type="EMBL" id="MVOH01000027">
    <property type="protein sequence ID" value="PAU66787.1"/>
    <property type="molecule type" value="Genomic_DNA"/>
</dbReference>
<dbReference type="InterPro" id="IPR002104">
    <property type="entry name" value="Integrase_catalytic"/>
</dbReference>
<dbReference type="InterPro" id="IPR050090">
    <property type="entry name" value="Tyrosine_recombinase_XerCD"/>
</dbReference>
<evidence type="ECO:0000256" key="5">
    <source>
        <dbReference type="ARBA" id="ARBA00022908"/>
    </source>
</evidence>
<gene>
    <name evidence="12" type="ORF">B1526_1723</name>
</gene>
<dbReference type="AlphaFoldDB" id="A0A2A2ECU5"/>
<keyword evidence="5" id="KW-0229">DNA integration</keyword>
<keyword evidence="6 9" id="KW-0238">DNA-binding</keyword>
<protein>
    <submittedName>
        <fullName evidence="12">Integrase</fullName>
    </submittedName>
</protein>
<dbReference type="GO" id="GO:0006310">
    <property type="term" value="P:DNA recombination"/>
    <property type="evidence" value="ECO:0007669"/>
    <property type="project" value="UniProtKB-KW"/>
</dbReference>
<dbReference type="Proteomes" id="UP000218399">
    <property type="component" value="Unassembled WGS sequence"/>
</dbReference>
<dbReference type="PANTHER" id="PTHR30349:SF77">
    <property type="entry name" value="TYROSINE RECOMBINASE XERC"/>
    <property type="match status" value="1"/>
</dbReference>
<feature type="domain" description="Core-binding (CB)" evidence="11">
    <location>
        <begin position="39"/>
        <end position="121"/>
    </location>
</feature>
<keyword evidence="3" id="KW-0132">Cell division</keyword>
<dbReference type="GO" id="GO:0007059">
    <property type="term" value="P:chromosome segregation"/>
    <property type="evidence" value="ECO:0007669"/>
    <property type="project" value="UniProtKB-KW"/>
</dbReference>
<dbReference type="SUPFAM" id="SSF56349">
    <property type="entry name" value="DNA breaking-rejoining enzymes"/>
    <property type="match status" value="1"/>
</dbReference>
<keyword evidence="13" id="KW-1185">Reference proteome</keyword>
<evidence type="ECO:0000256" key="9">
    <source>
        <dbReference type="PROSITE-ProRule" id="PRU01248"/>
    </source>
</evidence>
<dbReference type="Gene3D" id="1.10.443.10">
    <property type="entry name" value="Intergrase catalytic core"/>
    <property type="match status" value="1"/>
</dbReference>
<keyword evidence="2" id="KW-0963">Cytoplasm</keyword>
<sequence length="319" mass="36507">MENTINAILSQMQSMLNPAQLKHLAEILRVTLLPTQKTATSQNLLALFLTAKEVEGCSPKTIAYYENTLQHMTRTLSKPYTQINSDDLREYLNDYEYERKAGKVTIDNIRRIMSSFFGWLEDEDYIVKSPVRRIHRVKTAVFAKETLSDENLETLRDQCDTIRDLAVVDILTSTGMRVGELVGLDIADVNLHERECLVTGKGNKQRPVYFDARTKLHLAAYLESRNDDNPALFVSLSGQRTRITIGSIERRLRELGKKAGVSRVHPHKFRRTLATHAIDKGMPIEQVQKLLGHARIDTTMHYAMVNQNNVKASHRRYLE</sequence>
<evidence type="ECO:0000256" key="1">
    <source>
        <dbReference type="ARBA" id="ARBA00004496"/>
    </source>
</evidence>
<dbReference type="GO" id="GO:0003677">
    <property type="term" value="F:DNA binding"/>
    <property type="evidence" value="ECO:0007669"/>
    <property type="project" value="UniProtKB-UniRule"/>
</dbReference>
<dbReference type="InterPro" id="IPR004107">
    <property type="entry name" value="Integrase_SAM-like_N"/>
</dbReference>
<dbReference type="GO" id="GO:0005737">
    <property type="term" value="C:cytoplasm"/>
    <property type="evidence" value="ECO:0007669"/>
    <property type="project" value="UniProtKB-SubCell"/>
</dbReference>
<feature type="domain" description="Tyr recombinase" evidence="10">
    <location>
        <begin position="142"/>
        <end position="315"/>
    </location>
</feature>
<dbReference type="Pfam" id="PF00589">
    <property type="entry name" value="Phage_integrase"/>
    <property type="match status" value="1"/>
</dbReference>
<dbReference type="InterPro" id="IPR011010">
    <property type="entry name" value="DNA_brk_join_enz"/>
</dbReference>
<evidence type="ECO:0000313" key="12">
    <source>
        <dbReference type="EMBL" id="PAU66787.1"/>
    </source>
</evidence>
<evidence type="ECO:0000259" key="10">
    <source>
        <dbReference type="PROSITE" id="PS51898"/>
    </source>
</evidence>
<dbReference type="PROSITE" id="PS51898">
    <property type="entry name" value="TYR_RECOMBINASE"/>
    <property type="match status" value="1"/>
</dbReference>
<evidence type="ECO:0000259" key="11">
    <source>
        <dbReference type="PROSITE" id="PS51900"/>
    </source>
</evidence>
<dbReference type="InterPro" id="IPR010998">
    <property type="entry name" value="Integrase_recombinase_N"/>
</dbReference>
<evidence type="ECO:0000256" key="3">
    <source>
        <dbReference type="ARBA" id="ARBA00022618"/>
    </source>
</evidence>
<comment type="caution">
    <text evidence="12">The sequence shown here is derived from an EMBL/GenBank/DDBJ whole genome shotgun (WGS) entry which is preliminary data.</text>
</comment>
<keyword evidence="7" id="KW-0233">DNA recombination</keyword>
<evidence type="ECO:0000256" key="6">
    <source>
        <dbReference type="ARBA" id="ARBA00023125"/>
    </source>
</evidence>
<accession>A0A2A2ECU5</accession>
<dbReference type="RefSeq" id="WP_095615675.1">
    <property type="nucleotide sequence ID" value="NZ_MVOH01000027.1"/>
</dbReference>
<dbReference type="PROSITE" id="PS51900">
    <property type="entry name" value="CB"/>
    <property type="match status" value="1"/>
</dbReference>
<evidence type="ECO:0000256" key="7">
    <source>
        <dbReference type="ARBA" id="ARBA00023172"/>
    </source>
</evidence>
<dbReference type="GO" id="GO:0015074">
    <property type="term" value="P:DNA integration"/>
    <property type="evidence" value="ECO:0007669"/>
    <property type="project" value="UniProtKB-KW"/>
</dbReference>
<organism evidence="12 13">
    <name type="scientific">Bifidobacterium criceti</name>
    <dbReference type="NCBI Taxonomy" id="1960969"/>
    <lineage>
        <taxon>Bacteria</taxon>
        <taxon>Bacillati</taxon>
        <taxon>Actinomycetota</taxon>
        <taxon>Actinomycetes</taxon>
        <taxon>Bifidobacteriales</taxon>
        <taxon>Bifidobacteriaceae</taxon>
        <taxon>Bifidobacterium</taxon>
    </lineage>
</organism>
<evidence type="ECO:0000256" key="4">
    <source>
        <dbReference type="ARBA" id="ARBA00022829"/>
    </source>
</evidence>
<proteinExistence type="predicted"/>
<dbReference type="PANTHER" id="PTHR30349">
    <property type="entry name" value="PHAGE INTEGRASE-RELATED"/>
    <property type="match status" value="1"/>
</dbReference>
<name>A0A2A2ECU5_9BIFI</name>
<reference evidence="12 13" key="1">
    <citation type="journal article" date="2017" name="ISME J.">
        <title>Unveiling bifidobacterial biogeography across the mammalian branch of the tree of life.</title>
        <authorList>
            <person name="Milani C."/>
            <person name="Mangifesta M."/>
            <person name="Mancabelli L."/>
            <person name="Lugli G.A."/>
            <person name="James K."/>
            <person name="Duranti S."/>
            <person name="Turroni F."/>
            <person name="Ferrario C."/>
            <person name="Ossiprandi M.C."/>
            <person name="van Sinderen D."/>
            <person name="Ventura M."/>
        </authorList>
    </citation>
    <scope>NUCLEOTIDE SEQUENCE [LARGE SCALE GENOMIC DNA]</scope>
    <source>
        <strain evidence="13">Ham19E</strain>
    </source>
</reference>
<dbReference type="Pfam" id="PF13495">
    <property type="entry name" value="Phage_int_SAM_4"/>
    <property type="match status" value="1"/>
</dbReference>